<organism evidence="2 3">
    <name type="scientific">Paraphaeosphaeria minitans</name>
    <dbReference type="NCBI Taxonomy" id="565426"/>
    <lineage>
        <taxon>Eukaryota</taxon>
        <taxon>Fungi</taxon>
        <taxon>Dikarya</taxon>
        <taxon>Ascomycota</taxon>
        <taxon>Pezizomycotina</taxon>
        <taxon>Dothideomycetes</taxon>
        <taxon>Pleosporomycetidae</taxon>
        <taxon>Pleosporales</taxon>
        <taxon>Massarineae</taxon>
        <taxon>Didymosphaeriaceae</taxon>
        <taxon>Paraphaeosphaeria</taxon>
    </lineage>
</organism>
<name>A0A9P6GEM6_9PLEO</name>
<dbReference type="EMBL" id="WJXW01000007">
    <property type="protein sequence ID" value="KAF9734241.1"/>
    <property type="molecule type" value="Genomic_DNA"/>
</dbReference>
<reference evidence="2" key="1">
    <citation type="journal article" date="2020" name="Mol. Plant Microbe Interact.">
        <title>Genome Sequence of the Biocontrol Agent Coniothyrium minitans strain Conio (IMI 134523).</title>
        <authorList>
            <person name="Patel D."/>
            <person name="Shittu T.A."/>
            <person name="Baroncelli R."/>
            <person name="Muthumeenakshi S."/>
            <person name="Osborne T.H."/>
            <person name="Janganan T.K."/>
            <person name="Sreenivasaprasad S."/>
        </authorList>
    </citation>
    <scope>NUCLEOTIDE SEQUENCE</scope>
    <source>
        <strain evidence="2">Conio</strain>
    </source>
</reference>
<evidence type="ECO:0000256" key="1">
    <source>
        <dbReference type="SAM" id="MobiDB-lite"/>
    </source>
</evidence>
<dbReference type="AlphaFoldDB" id="A0A9P6GEM6"/>
<feature type="compositionally biased region" description="Basic and acidic residues" evidence="1">
    <location>
        <begin position="281"/>
        <end position="290"/>
    </location>
</feature>
<gene>
    <name evidence="2" type="ORF">PMIN01_07144</name>
</gene>
<proteinExistence type="predicted"/>
<accession>A0A9P6GEM6</accession>
<feature type="compositionally biased region" description="Polar residues" evidence="1">
    <location>
        <begin position="344"/>
        <end position="356"/>
    </location>
</feature>
<dbReference type="OrthoDB" id="10569029at2759"/>
<evidence type="ECO:0000313" key="3">
    <source>
        <dbReference type="Proteomes" id="UP000756921"/>
    </source>
</evidence>
<protein>
    <submittedName>
        <fullName evidence="2">Uncharacterized protein</fullName>
    </submittedName>
</protein>
<sequence length="634" mass="70279">MLPFEDVEGYLNSLSQDELRSKGLADHIADYLCSKQSSGSLSRSQSRAHRRAKLLGKPATILLEFGVRPPPEWLDRSPGDLDDIPELWSSVNLRRNRPTGVQERTSDRDAWLAPGGRRYDNTTPAHIVAARKITKAAETARDDSTDDEETGPDQIATVADTQSAAEEFQGQLEAEIRNSAHSEDQSTDDEAQAAVPIDRDAQAVAVQQPSVDDALGDLGTSRTSVTHTTVDRPETPHKQSVKLGEPLPDEENKEYSPKSINQALKRTNSRDLSTPSRRPKRQADNNERLRSAKKPFLRSPLGGLSHNALNIGSAPRQSLLPGRRVATVSGTQAPAQAVVQPQASDSLGASPVSNRSLGPENRVVRQRAKEAPTIPTIPSATMWGSMKLQMPAVLAALPQEAYHSLSNGARQMLLNVITMTGLLKGWSNATSRLTADVFTDDEMYSFPSEQFGAAGLLGFWNARDMVGYLICEQQAATGRVEELRRVNITVKEGLRRGRQLWNLCSDKHKLPRLEATQTLPSSLILYAATYFRNKEATTKSRMGKIPKVKSGNTELWKHLLDIEANRSPLFFFVVLCAPKQDFLRAINRNFPRPRYGDIWFDMVVRDCFTSYSRASGSSLEEVQMWSKEITDNFH</sequence>
<feature type="compositionally biased region" description="Polar residues" evidence="1">
    <location>
        <begin position="258"/>
        <end position="276"/>
    </location>
</feature>
<keyword evidence="3" id="KW-1185">Reference proteome</keyword>
<feature type="region of interest" description="Disordered" evidence="1">
    <location>
        <begin position="212"/>
        <end position="301"/>
    </location>
</feature>
<comment type="caution">
    <text evidence="2">The sequence shown here is derived from an EMBL/GenBank/DDBJ whole genome shotgun (WGS) entry which is preliminary data.</text>
</comment>
<evidence type="ECO:0000313" key="2">
    <source>
        <dbReference type="EMBL" id="KAF9734241.1"/>
    </source>
</evidence>
<feature type="region of interest" description="Disordered" evidence="1">
    <location>
        <begin position="338"/>
        <end position="359"/>
    </location>
</feature>
<dbReference type="Proteomes" id="UP000756921">
    <property type="component" value="Unassembled WGS sequence"/>
</dbReference>